<dbReference type="Pfam" id="PF00651">
    <property type="entry name" value="BTB"/>
    <property type="match status" value="1"/>
</dbReference>
<feature type="domain" description="BTB" evidence="2">
    <location>
        <begin position="163"/>
        <end position="245"/>
    </location>
</feature>
<dbReference type="STRING" id="1890364.A0A2P6NA29"/>
<dbReference type="OrthoDB" id="45365at2759"/>
<dbReference type="InterPro" id="IPR011705">
    <property type="entry name" value="BACK"/>
</dbReference>
<dbReference type="CDD" id="cd14733">
    <property type="entry name" value="BACK"/>
    <property type="match status" value="1"/>
</dbReference>
<dbReference type="SMART" id="SM00225">
    <property type="entry name" value="BTB"/>
    <property type="match status" value="1"/>
</dbReference>
<accession>A0A2P6NA29</accession>
<feature type="compositionally biased region" description="Basic residues" evidence="1">
    <location>
        <begin position="1"/>
        <end position="10"/>
    </location>
</feature>
<gene>
    <name evidence="3" type="ORF">PROFUN_11537</name>
</gene>
<dbReference type="InterPro" id="IPR051481">
    <property type="entry name" value="BTB-POZ/Galectin-3-binding"/>
</dbReference>
<dbReference type="PROSITE" id="PS50097">
    <property type="entry name" value="BTB"/>
    <property type="match status" value="1"/>
</dbReference>
<dbReference type="AlphaFoldDB" id="A0A2P6NA29"/>
<comment type="caution">
    <text evidence="3">The sequence shown here is derived from an EMBL/GenBank/DDBJ whole genome shotgun (WGS) entry which is preliminary data.</text>
</comment>
<dbReference type="InterPro" id="IPR000210">
    <property type="entry name" value="BTB/POZ_dom"/>
</dbReference>
<evidence type="ECO:0000256" key="1">
    <source>
        <dbReference type="SAM" id="MobiDB-lite"/>
    </source>
</evidence>
<dbReference type="PANTHER" id="PTHR24410">
    <property type="entry name" value="HL07962P-RELATED"/>
    <property type="match status" value="1"/>
</dbReference>
<dbReference type="Gene3D" id="1.25.40.420">
    <property type="match status" value="1"/>
</dbReference>
<dbReference type="Pfam" id="PF07707">
    <property type="entry name" value="BACK"/>
    <property type="match status" value="1"/>
</dbReference>
<dbReference type="EMBL" id="MDYQ01000138">
    <property type="protein sequence ID" value="PRP80797.1"/>
    <property type="molecule type" value="Genomic_DNA"/>
</dbReference>
<dbReference type="Proteomes" id="UP000241769">
    <property type="component" value="Unassembled WGS sequence"/>
</dbReference>
<reference evidence="3 4" key="1">
    <citation type="journal article" date="2018" name="Genome Biol. Evol.">
        <title>Multiple Roots of Fruiting Body Formation in Amoebozoa.</title>
        <authorList>
            <person name="Hillmann F."/>
            <person name="Forbes G."/>
            <person name="Novohradska S."/>
            <person name="Ferling I."/>
            <person name="Riege K."/>
            <person name="Groth M."/>
            <person name="Westermann M."/>
            <person name="Marz M."/>
            <person name="Spaller T."/>
            <person name="Winckler T."/>
            <person name="Schaap P."/>
            <person name="Glockner G."/>
        </authorList>
    </citation>
    <scope>NUCLEOTIDE SEQUENCE [LARGE SCALE GENOMIC DNA]</scope>
    <source>
        <strain evidence="3 4">Jena</strain>
    </source>
</reference>
<dbReference type="SUPFAM" id="SSF54695">
    <property type="entry name" value="POZ domain"/>
    <property type="match status" value="1"/>
</dbReference>
<dbReference type="PANTHER" id="PTHR24410:SF23">
    <property type="entry name" value="BTB DOMAIN-CONTAINING PROTEIN-RELATED"/>
    <property type="match status" value="1"/>
</dbReference>
<organism evidence="3 4">
    <name type="scientific">Planoprotostelium fungivorum</name>
    <dbReference type="NCBI Taxonomy" id="1890364"/>
    <lineage>
        <taxon>Eukaryota</taxon>
        <taxon>Amoebozoa</taxon>
        <taxon>Evosea</taxon>
        <taxon>Variosea</taxon>
        <taxon>Cavosteliida</taxon>
        <taxon>Cavosteliaceae</taxon>
        <taxon>Planoprotostelium</taxon>
    </lineage>
</organism>
<feature type="region of interest" description="Disordered" evidence="1">
    <location>
        <begin position="1"/>
        <end position="23"/>
    </location>
</feature>
<dbReference type="InterPro" id="IPR011333">
    <property type="entry name" value="SKP1/BTB/POZ_sf"/>
</dbReference>
<evidence type="ECO:0000313" key="4">
    <source>
        <dbReference type="Proteomes" id="UP000241769"/>
    </source>
</evidence>
<dbReference type="SMART" id="SM00875">
    <property type="entry name" value="BACK"/>
    <property type="match status" value="1"/>
</dbReference>
<evidence type="ECO:0000259" key="2">
    <source>
        <dbReference type="PROSITE" id="PS50097"/>
    </source>
</evidence>
<evidence type="ECO:0000313" key="3">
    <source>
        <dbReference type="EMBL" id="PRP80797.1"/>
    </source>
</evidence>
<dbReference type="CDD" id="cd18186">
    <property type="entry name" value="BTB_POZ_ZBTB_KLHL-like"/>
    <property type="match status" value="1"/>
</dbReference>
<dbReference type="Gene3D" id="3.30.710.10">
    <property type="entry name" value="Potassium Channel Kv1.1, Chain A"/>
    <property type="match status" value="1"/>
</dbReference>
<proteinExistence type="predicted"/>
<sequence>MSLKFLRHKPKQDPHSRVHVAPRSASDVASESVDLNENPHTCSPSACTLSKCDRKFQSIGNVSRWRIVRSFGKDSKGRIVITLRQCSRESFLLAMGFVYSGVLRRIPSDLSQLQDLFDFAKDFQMEELLRWMTPKVTVQNPKEKFWGRMKKQIFREGQVNSSTDVIFHIGAASFPAHKVTSTPMHLDVDLIYKVLFAARSNYFQSLFTKQWMESGSTDIILQEIEPDVFRVIMQFIYSNEMKIEDDFSEEECYQLFRSSQYFGIKNMEHKCGHRMADLFLSPESVARLWNQARATDNETLYERCREYLVENFPAVSMQRDFSELELDLLKEVLQYGELEEGFDVIFAAIQRYARGYSERCGIDVRTVLIQLLPPKTLFNSRMKNHIAYNMFPIDAFLAAMFPDLQLEE</sequence>
<keyword evidence="4" id="KW-1185">Reference proteome</keyword>
<name>A0A2P6NA29_9EUKA</name>
<protein>
    <recommendedName>
        <fullName evidence="2">BTB domain-containing protein</fullName>
    </recommendedName>
</protein>
<dbReference type="InParanoid" id="A0A2P6NA29"/>